<dbReference type="GeneID" id="84590111"/>
<reference evidence="4" key="3">
    <citation type="submission" date="2025-04" db="UniProtKB">
        <authorList>
            <consortium name="RefSeq"/>
        </authorList>
    </citation>
    <scope>IDENTIFICATION</scope>
</reference>
<dbReference type="Proteomes" id="UP001144191">
    <property type="component" value="Unassembled WGS sequence"/>
</dbReference>
<dbReference type="VEuPathDB" id="FungiDB:An01g12030"/>
<protein>
    <recommendedName>
        <fullName evidence="1">Carrier domain-containing protein</fullName>
    </recommendedName>
</protein>
<sequence>MTSEVAYMHQLPAFEPLMKHDIADPHAVFTESFARDAIRAVISKKISDLTLLPETELDAARPLNESGVGSMLTAELRTFILRTFEVDVPFDVLFKSATKQDRDKTIVWPSAYLDSGARPKA</sequence>
<dbReference type="RefSeq" id="XP_059603350.1">
    <property type="nucleotide sequence ID" value="XM_059744480.1"/>
</dbReference>
<accession>A0A9W6ECX4</accession>
<reference evidence="4" key="2">
    <citation type="submission" date="2025-02" db="EMBL/GenBank/DDBJ databases">
        <authorList>
            <consortium name="NCBI Genome Project"/>
        </authorList>
    </citation>
    <scope>NUCLEOTIDE SEQUENCE</scope>
</reference>
<dbReference type="InterPro" id="IPR036736">
    <property type="entry name" value="ACP-like_sf"/>
</dbReference>
<reference evidence="2" key="1">
    <citation type="submission" date="2022-07" db="EMBL/GenBank/DDBJ databases">
        <title>Taxonomy of Aspergillus series Nigri: significant species reduction supported by multi-species coalescent approaches.</title>
        <authorList>
            <person name="Bian C."/>
            <person name="Kusuya Y."/>
            <person name="Sklenar F."/>
            <person name="D'hooge E."/>
            <person name="Yaguchi T."/>
            <person name="Takahashi H."/>
            <person name="Hubka V."/>
        </authorList>
    </citation>
    <scope>NUCLEOTIDE SEQUENCE</scope>
    <source>
        <strain evidence="2">IFM 63604</strain>
    </source>
</reference>
<dbReference type="EMBL" id="BRPB01000054">
    <property type="protein sequence ID" value="GLA51851.1"/>
    <property type="molecule type" value="Genomic_DNA"/>
</dbReference>
<dbReference type="AlphaFoldDB" id="A0A9W6ECX4"/>
<dbReference type="SUPFAM" id="SSF47336">
    <property type="entry name" value="ACP-like"/>
    <property type="match status" value="1"/>
</dbReference>
<feature type="domain" description="Carrier" evidence="1">
    <location>
        <begin position="42"/>
        <end position="98"/>
    </location>
</feature>
<dbReference type="InterPro" id="IPR009081">
    <property type="entry name" value="PP-bd_ACP"/>
</dbReference>
<evidence type="ECO:0000313" key="2">
    <source>
        <dbReference type="EMBL" id="GLA51851.1"/>
    </source>
</evidence>
<dbReference type="Pfam" id="PF00550">
    <property type="entry name" value="PP-binding"/>
    <property type="match status" value="1"/>
</dbReference>
<organism evidence="2 3">
    <name type="scientific">Aspergillus niger</name>
    <dbReference type="NCBI Taxonomy" id="5061"/>
    <lineage>
        <taxon>Eukaryota</taxon>
        <taxon>Fungi</taxon>
        <taxon>Dikarya</taxon>
        <taxon>Ascomycota</taxon>
        <taxon>Pezizomycotina</taxon>
        <taxon>Eurotiomycetes</taxon>
        <taxon>Eurotiomycetidae</taxon>
        <taxon>Eurotiales</taxon>
        <taxon>Aspergillaceae</taxon>
        <taxon>Aspergillus</taxon>
        <taxon>Aspergillus subgen. Circumdati</taxon>
    </lineage>
</organism>
<evidence type="ECO:0000259" key="1">
    <source>
        <dbReference type="Pfam" id="PF00550"/>
    </source>
</evidence>
<evidence type="ECO:0000313" key="3">
    <source>
        <dbReference type="Proteomes" id="UP001144191"/>
    </source>
</evidence>
<name>A0A9W6ECX4_ASPNG</name>
<evidence type="ECO:0000313" key="4">
    <source>
        <dbReference type="RefSeq" id="XP_059603350.1"/>
    </source>
</evidence>
<dbReference type="KEGG" id="ang:An01g12030"/>
<proteinExistence type="predicted"/>
<gene>
    <name evidence="4" type="ORF">An01g12030</name>
    <name evidence="2" type="ORF">AnigIFM63604_008476</name>
</gene>
<dbReference type="Gene3D" id="1.10.1200.10">
    <property type="entry name" value="ACP-like"/>
    <property type="match status" value="1"/>
</dbReference>